<proteinExistence type="predicted"/>
<dbReference type="EMBL" id="MW084976">
    <property type="protein sequence ID" value="QOV08418.1"/>
    <property type="molecule type" value="Genomic_DNA"/>
</dbReference>
<reference evidence="1 2" key="1">
    <citation type="submission" date="2020-10" db="EMBL/GenBank/DDBJ databases">
        <authorList>
            <person name="Kazantseva O.A."/>
            <person name="Piligrimova E.G."/>
            <person name="Shadrin A.M."/>
        </authorList>
    </citation>
    <scope>NUCLEOTIDE SEQUENCE [LARGE SCALE GENOMIC DNA]</scope>
</reference>
<sequence length="77" mass="9231">MLEYLEKYEAVGFRDVMVNYGKSEYGDTRCYLSIDYKAPMVLQWIKDRNPSQVEELAKRFKMNADENYTLDGRKEYN</sequence>
<accession>A0A7U3NK00</accession>
<protein>
    <submittedName>
        <fullName evidence="1">Uncharacterized protein</fullName>
    </submittedName>
</protein>
<dbReference type="Proteomes" id="UP000594029">
    <property type="component" value="Segment"/>
</dbReference>
<evidence type="ECO:0000313" key="1">
    <source>
        <dbReference type="EMBL" id="QOV08418.1"/>
    </source>
</evidence>
<evidence type="ECO:0000313" key="2">
    <source>
        <dbReference type="Proteomes" id="UP000594029"/>
    </source>
</evidence>
<gene>
    <name evidence="1" type="ORF">Kirov_219</name>
</gene>
<keyword evidence="2" id="KW-1185">Reference proteome</keyword>
<name>A0A7U3NK00_9CAUD</name>
<organism evidence="1 2">
    <name type="scientific">Bacillus phage Kirov</name>
    <dbReference type="NCBI Taxonomy" id="2783539"/>
    <lineage>
        <taxon>Viruses</taxon>
        <taxon>Duplodnaviria</taxon>
        <taxon>Heunggongvirae</taxon>
        <taxon>Uroviricota</taxon>
        <taxon>Caudoviricetes</taxon>
        <taxon>Andregratiavirinae</taxon>
        <taxon>Kirovvirus</taxon>
        <taxon>Kirovvirus kirov</taxon>
    </lineage>
</organism>